<evidence type="ECO:0000256" key="9">
    <source>
        <dbReference type="ARBA" id="ARBA00023224"/>
    </source>
</evidence>
<comment type="similarity">
    <text evidence="10">Belongs to the insect chemoreceptor superfamily. Heteromeric odorant receptor channel (TC 1.A.69) family.</text>
</comment>
<keyword evidence="3 10" id="KW-0716">Sensory transduction</keyword>
<organism evidence="11 12">
    <name type="scientific">Henosepilachna vigintioctopunctata</name>
    <dbReference type="NCBI Taxonomy" id="420089"/>
    <lineage>
        <taxon>Eukaryota</taxon>
        <taxon>Metazoa</taxon>
        <taxon>Ecdysozoa</taxon>
        <taxon>Arthropoda</taxon>
        <taxon>Hexapoda</taxon>
        <taxon>Insecta</taxon>
        <taxon>Pterygota</taxon>
        <taxon>Neoptera</taxon>
        <taxon>Endopterygota</taxon>
        <taxon>Coleoptera</taxon>
        <taxon>Polyphaga</taxon>
        <taxon>Cucujiformia</taxon>
        <taxon>Coccinelloidea</taxon>
        <taxon>Coccinellidae</taxon>
        <taxon>Epilachninae</taxon>
        <taxon>Epilachnini</taxon>
        <taxon>Henosepilachna</taxon>
    </lineage>
</organism>
<keyword evidence="8 10" id="KW-0675">Receptor</keyword>
<feature type="transmembrane region" description="Helical" evidence="10">
    <location>
        <begin position="77"/>
        <end position="100"/>
    </location>
</feature>
<dbReference type="GO" id="GO:0007165">
    <property type="term" value="P:signal transduction"/>
    <property type="evidence" value="ECO:0007669"/>
    <property type="project" value="UniProtKB-KW"/>
</dbReference>
<comment type="caution">
    <text evidence="11">The sequence shown here is derived from an EMBL/GenBank/DDBJ whole genome shotgun (WGS) entry which is preliminary data.</text>
</comment>
<evidence type="ECO:0000256" key="7">
    <source>
        <dbReference type="ARBA" id="ARBA00023136"/>
    </source>
</evidence>
<keyword evidence="9 10" id="KW-0807">Transducer</keyword>
<keyword evidence="7 10" id="KW-0472">Membrane</keyword>
<evidence type="ECO:0000256" key="5">
    <source>
        <dbReference type="ARBA" id="ARBA00022725"/>
    </source>
</evidence>
<evidence type="ECO:0000256" key="6">
    <source>
        <dbReference type="ARBA" id="ARBA00022989"/>
    </source>
</evidence>
<sequence length="364" mass="43049">MENDNFKVFKSLQKYMKAVRCWPREEENFSSMFIIKAMFPIIVFSTPILLGMAGHLYKSISVSLMSDFSEKYWSNAINDLFFLLDYIMFTICGMIFFNYVKKLQDIMQEFARHKYGIPKNFEKLNTKLDKMTNMIYYYTTLAPCCFLPFWCIWEKNCLSKKDSEGRVIQGYVKGLTCPAWFPFDSESIPWRLPIFISNVITWIYYGPNLSCPIIIVYGFVKLTVDRLEHLADILKDIDFLDMNQELTQKKFRLCMKYYSEIILLWKDVNNVIGLVFAPTQNGTMALILGLLEYGIIVHEQLTIHVYDIPWYEMNTTVRNDYKLFHALVQKTLQLKIEPNNRLNMVYYSMVMKGAYSLMMYLTNF</sequence>
<evidence type="ECO:0000256" key="10">
    <source>
        <dbReference type="RuleBase" id="RU351113"/>
    </source>
</evidence>
<dbReference type="PANTHER" id="PTHR21137">
    <property type="entry name" value="ODORANT RECEPTOR"/>
    <property type="match status" value="1"/>
</dbReference>
<keyword evidence="12" id="KW-1185">Reference proteome</keyword>
<dbReference type="PANTHER" id="PTHR21137:SF35">
    <property type="entry name" value="ODORANT RECEPTOR 19A-RELATED"/>
    <property type="match status" value="1"/>
</dbReference>
<keyword evidence="4 10" id="KW-0812">Transmembrane</keyword>
<keyword evidence="5 10" id="KW-0552">Olfaction</keyword>
<accession>A0AAW1TVV9</accession>
<evidence type="ECO:0000256" key="1">
    <source>
        <dbReference type="ARBA" id="ARBA00004651"/>
    </source>
</evidence>
<feature type="transmembrane region" description="Helical" evidence="10">
    <location>
        <begin position="33"/>
        <end position="57"/>
    </location>
</feature>
<keyword evidence="2" id="KW-1003">Cell membrane</keyword>
<comment type="subcellular location">
    <subcellularLocation>
        <location evidence="1 10">Cell membrane</location>
        <topology evidence="1 10">Multi-pass membrane protein</topology>
    </subcellularLocation>
</comment>
<name>A0AAW1TVV9_9CUCU</name>
<reference evidence="11 12" key="1">
    <citation type="submission" date="2023-03" db="EMBL/GenBank/DDBJ databases">
        <title>Genome insight into feeding habits of ladybird beetles.</title>
        <authorList>
            <person name="Li H.-S."/>
            <person name="Huang Y.-H."/>
            <person name="Pang H."/>
        </authorList>
    </citation>
    <scope>NUCLEOTIDE SEQUENCE [LARGE SCALE GENOMIC DNA]</scope>
    <source>
        <strain evidence="11">SYSU_2023b</strain>
        <tissue evidence="11">Whole body</tissue>
    </source>
</reference>
<dbReference type="GO" id="GO:0005549">
    <property type="term" value="F:odorant binding"/>
    <property type="evidence" value="ECO:0007669"/>
    <property type="project" value="InterPro"/>
</dbReference>
<dbReference type="InterPro" id="IPR004117">
    <property type="entry name" value="7tm6_olfct_rcpt"/>
</dbReference>
<keyword evidence="6 10" id="KW-1133">Transmembrane helix</keyword>
<evidence type="ECO:0000256" key="3">
    <source>
        <dbReference type="ARBA" id="ARBA00022606"/>
    </source>
</evidence>
<feature type="transmembrane region" description="Helical" evidence="10">
    <location>
        <begin position="135"/>
        <end position="153"/>
    </location>
</feature>
<evidence type="ECO:0000256" key="4">
    <source>
        <dbReference type="ARBA" id="ARBA00022692"/>
    </source>
</evidence>
<evidence type="ECO:0000256" key="8">
    <source>
        <dbReference type="ARBA" id="ARBA00023170"/>
    </source>
</evidence>
<comment type="caution">
    <text evidence="10">Lacks conserved residue(s) required for the propagation of feature annotation.</text>
</comment>
<evidence type="ECO:0000256" key="2">
    <source>
        <dbReference type="ARBA" id="ARBA00022475"/>
    </source>
</evidence>
<gene>
    <name evidence="11" type="ORF">WA026_002808</name>
</gene>
<evidence type="ECO:0000313" key="11">
    <source>
        <dbReference type="EMBL" id="KAK9874465.1"/>
    </source>
</evidence>
<dbReference type="AlphaFoldDB" id="A0AAW1TVV9"/>
<dbReference type="GO" id="GO:0004984">
    <property type="term" value="F:olfactory receptor activity"/>
    <property type="evidence" value="ECO:0007669"/>
    <property type="project" value="InterPro"/>
</dbReference>
<evidence type="ECO:0000313" key="12">
    <source>
        <dbReference type="Proteomes" id="UP001431783"/>
    </source>
</evidence>
<protein>
    <recommendedName>
        <fullName evidence="10">Odorant receptor</fullName>
    </recommendedName>
</protein>
<dbReference type="EMBL" id="JARQZJ010000031">
    <property type="protein sequence ID" value="KAK9874465.1"/>
    <property type="molecule type" value="Genomic_DNA"/>
</dbReference>
<dbReference type="GO" id="GO:0005886">
    <property type="term" value="C:plasma membrane"/>
    <property type="evidence" value="ECO:0007669"/>
    <property type="project" value="UniProtKB-SubCell"/>
</dbReference>
<dbReference type="Proteomes" id="UP001431783">
    <property type="component" value="Unassembled WGS sequence"/>
</dbReference>
<proteinExistence type="inferred from homology"/>